<organism evidence="2 3">
    <name type="scientific">Desulfosoma caldarium</name>
    <dbReference type="NCBI Taxonomy" id="610254"/>
    <lineage>
        <taxon>Bacteria</taxon>
        <taxon>Pseudomonadati</taxon>
        <taxon>Thermodesulfobacteriota</taxon>
        <taxon>Syntrophobacteria</taxon>
        <taxon>Syntrophobacterales</taxon>
        <taxon>Syntrophobacteraceae</taxon>
        <taxon>Desulfosoma</taxon>
    </lineage>
</organism>
<proteinExistence type="predicted"/>
<feature type="domain" description="MEDS" evidence="1">
    <location>
        <begin position="14"/>
        <end position="172"/>
    </location>
</feature>
<dbReference type="Pfam" id="PF14417">
    <property type="entry name" value="MEDS"/>
    <property type="match status" value="1"/>
</dbReference>
<sequence length="214" mass="23812">MTENPREAKAHAQHFCACYATREDRNSLIESFLCDGLVRGEQILCVGSNMEGAGQKILSSPCVDGTGQPRAHQVTFHRAESLYLSNGAFDPDRVLSLLVSCVGSALEMGFTGVRVISDALWLLEHPLGAHQVVDYEHRVNEVAKGLPCSLLCLYPGRALPKAFLTYVFLTHPYVVRKGRRFFNPHYKDFDVLMDGPFQTSTYETLVKALVPIRP</sequence>
<keyword evidence="3" id="KW-1185">Reference proteome</keyword>
<gene>
    <name evidence="2" type="ORF">EDC27_0492</name>
</gene>
<evidence type="ECO:0000313" key="2">
    <source>
        <dbReference type="EMBL" id="ROR03230.1"/>
    </source>
</evidence>
<dbReference type="AlphaFoldDB" id="A0A3N1VMQ0"/>
<accession>A0A3N1VMQ0</accession>
<evidence type="ECO:0000313" key="3">
    <source>
        <dbReference type="Proteomes" id="UP000276223"/>
    </source>
</evidence>
<dbReference type="InterPro" id="IPR025847">
    <property type="entry name" value="MEDS_domain"/>
</dbReference>
<dbReference type="EMBL" id="RJVA01000009">
    <property type="protein sequence ID" value="ROR03230.1"/>
    <property type="molecule type" value="Genomic_DNA"/>
</dbReference>
<name>A0A3N1VMQ0_9BACT</name>
<protein>
    <submittedName>
        <fullName evidence="2">DcmR-like sensory protein</fullName>
    </submittedName>
</protein>
<dbReference type="RefSeq" id="WP_170161529.1">
    <property type="nucleotide sequence ID" value="NZ_RJVA01000009.1"/>
</dbReference>
<evidence type="ECO:0000259" key="1">
    <source>
        <dbReference type="Pfam" id="PF14417"/>
    </source>
</evidence>
<reference evidence="2 3" key="1">
    <citation type="submission" date="2018-11" db="EMBL/GenBank/DDBJ databases">
        <title>Genomic Encyclopedia of Type Strains, Phase IV (KMG-IV): sequencing the most valuable type-strain genomes for metagenomic binning, comparative biology and taxonomic classification.</title>
        <authorList>
            <person name="Goeker M."/>
        </authorList>
    </citation>
    <scope>NUCLEOTIDE SEQUENCE [LARGE SCALE GENOMIC DNA]</scope>
    <source>
        <strain evidence="2 3">DSM 22027</strain>
    </source>
</reference>
<comment type="caution">
    <text evidence="2">The sequence shown here is derived from an EMBL/GenBank/DDBJ whole genome shotgun (WGS) entry which is preliminary data.</text>
</comment>
<dbReference type="Proteomes" id="UP000276223">
    <property type="component" value="Unassembled WGS sequence"/>
</dbReference>